<protein>
    <recommendedName>
        <fullName evidence="11">Cadherin domain-containing protein</fullName>
    </recommendedName>
</protein>
<keyword evidence="12" id="KW-1185">Reference proteome</keyword>
<evidence type="ECO:0000259" key="11">
    <source>
        <dbReference type="PROSITE" id="PS50268"/>
    </source>
</evidence>
<proteinExistence type="predicted"/>
<feature type="region of interest" description="Disordered" evidence="10">
    <location>
        <begin position="368"/>
        <end position="397"/>
    </location>
</feature>
<keyword evidence="7" id="KW-0472">Membrane</keyword>
<dbReference type="InterPro" id="IPR020894">
    <property type="entry name" value="Cadherin_CS"/>
</dbReference>
<evidence type="ECO:0000256" key="9">
    <source>
        <dbReference type="PROSITE-ProRule" id="PRU00043"/>
    </source>
</evidence>
<dbReference type="SUPFAM" id="SSF49313">
    <property type="entry name" value="Cadherin-like"/>
    <property type="match status" value="2"/>
</dbReference>
<feature type="compositionally biased region" description="Polar residues" evidence="10">
    <location>
        <begin position="386"/>
        <end position="397"/>
    </location>
</feature>
<evidence type="ECO:0000256" key="3">
    <source>
        <dbReference type="ARBA" id="ARBA00022737"/>
    </source>
</evidence>
<keyword evidence="2" id="KW-0812">Transmembrane</keyword>
<evidence type="ECO:0000256" key="5">
    <source>
        <dbReference type="ARBA" id="ARBA00022889"/>
    </source>
</evidence>
<keyword evidence="5" id="KW-0130">Cell adhesion</keyword>
<feature type="domain" description="Cadherin" evidence="11">
    <location>
        <begin position="129"/>
        <end position="276"/>
    </location>
</feature>
<dbReference type="InterPro" id="IPR002126">
    <property type="entry name" value="Cadherin-like_dom"/>
</dbReference>
<dbReference type="InterPro" id="IPR015919">
    <property type="entry name" value="Cadherin-like_sf"/>
</dbReference>
<evidence type="ECO:0000313" key="12">
    <source>
        <dbReference type="Proteomes" id="UP000050795"/>
    </source>
</evidence>
<evidence type="ECO:0000256" key="2">
    <source>
        <dbReference type="ARBA" id="ARBA00022692"/>
    </source>
</evidence>
<comment type="subcellular location">
    <subcellularLocation>
        <location evidence="1">Membrane</location>
        <topology evidence="1">Single-pass membrane protein</topology>
    </subcellularLocation>
</comment>
<keyword evidence="4 9" id="KW-0106">Calcium</keyword>
<feature type="compositionally biased region" description="Low complexity" evidence="10">
    <location>
        <begin position="368"/>
        <end position="385"/>
    </location>
</feature>
<dbReference type="Proteomes" id="UP000050795">
    <property type="component" value="Unassembled WGS sequence"/>
</dbReference>
<evidence type="ECO:0000256" key="1">
    <source>
        <dbReference type="ARBA" id="ARBA00004167"/>
    </source>
</evidence>
<dbReference type="CDD" id="cd11304">
    <property type="entry name" value="Cadherin_repeat"/>
    <property type="match status" value="3"/>
</dbReference>
<keyword evidence="3" id="KW-0677">Repeat</keyword>
<keyword evidence="8" id="KW-0325">Glycoprotein</keyword>
<dbReference type="GO" id="GO:0005886">
    <property type="term" value="C:plasma membrane"/>
    <property type="evidence" value="ECO:0007669"/>
    <property type="project" value="InterPro"/>
</dbReference>
<dbReference type="PANTHER" id="PTHR24028:SF146">
    <property type="entry name" value="CADHERIN 96CB, ISOFORM D-RELATED"/>
    <property type="match status" value="1"/>
</dbReference>
<sequence>MIVVEESPNNTIIGDLITKLPNSLKNNVNQLRFRVITSEYSKYFSVNVTTGLIRVNQRLDRESICSKTETMYSTSSSSYDILQSLDFLCQITFNVNILRVLNSGVDIVDMIHLIIEIKDVNDNVCQFLPTNKQDIYVVENLFDQTDVIKVPVNQLTDLDTGPRNGIHPSSIQLKFDQLSNVSMGEIFGLMISNTSSQVSPYSINLLIKQPLDYEKVQNFKMTVVASSLAPTISSIVNSINNKLEYEKDLKINTENDQCSLDITVHVIDVNDHPPTFLERTAYLSIMENTEKYTSIYTPKAHDLDAGPIHSQLIFELNSMNSPYIFSNFYVNWHNGSVFLKQTLNYKERSKFKILLTVRNPRLEEIVNNSLNSNNDNNNSNNNNLNQYSGDITTTNHY</sequence>
<feature type="domain" description="Cadherin" evidence="11">
    <location>
        <begin position="277"/>
        <end position="384"/>
    </location>
</feature>
<dbReference type="InterPro" id="IPR050174">
    <property type="entry name" value="Protocadherin/Cadherin-CA"/>
</dbReference>
<dbReference type="PRINTS" id="PR00205">
    <property type="entry name" value="CADHERIN"/>
</dbReference>
<evidence type="ECO:0000256" key="6">
    <source>
        <dbReference type="ARBA" id="ARBA00022989"/>
    </source>
</evidence>
<dbReference type="PANTHER" id="PTHR24028">
    <property type="entry name" value="CADHERIN-87A"/>
    <property type="match status" value="1"/>
</dbReference>
<dbReference type="PROSITE" id="PS50268">
    <property type="entry name" value="CADHERIN_2"/>
    <property type="match status" value="3"/>
</dbReference>
<dbReference type="PROSITE" id="PS00232">
    <property type="entry name" value="CADHERIN_1"/>
    <property type="match status" value="1"/>
</dbReference>
<dbReference type="GO" id="GO:0005509">
    <property type="term" value="F:calcium ion binding"/>
    <property type="evidence" value="ECO:0007669"/>
    <property type="project" value="UniProtKB-UniRule"/>
</dbReference>
<accession>A0AA85KI40</accession>
<dbReference type="AlphaFoldDB" id="A0AA85KI40"/>
<evidence type="ECO:0000256" key="10">
    <source>
        <dbReference type="SAM" id="MobiDB-lite"/>
    </source>
</evidence>
<feature type="domain" description="Cadherin" evidence="11">
    <location>
        <begin position="3"/>
        <end position="131"/>
    </location>
</feature>
<dbReference type="Pfam" id="PF08266">
    <property type="entry name" value="Cadherin_2"/>
    <property type="match status" value="1"/>
</dbReference>
<evidence type="ECO:0000256" key="7">
    <source>
        <dbReference type="ARBA" id="ARBA00023136"/>
    </source>
</evidence>
<keyword evidence="6" id="KW-1133">Transmembrane helix</keyword>
<dbReference type="GO" id="GO:0007156">
    <property type="term" value="P:homophilic cell adhesion via plasma membrane adhesion molecules"/>
    <property type="evidence" value="ECO:0007669"/>
    <property type="project" value="InterPro"/>
</dbReference>
<reference evidence="12" key="1">
    <citation type="submission" date="2022-06" db="EMBL/GenBank/DDBJ databases">
        <authorList>
            <person name="Berger JAMES D."/>
            <person name="Berger JAMES D."/>
        </authorList>
    </citation>
    <scope>NUCLEOTIDE SEQUENCE [LARGE SCALE GENOMIC DNA]</scope>
</reference>
<evidence type="ECO:0000256" key="8">
    <source>
        <dbReference type="ARBA" id="ARBA00023180"/>
    </source>
</evidence>
<organism evidence="12 13">
    <name type="scientific">Trichobilharzia regenti</name>
    <name type="common">Nasal bird schistosome</name>
    <dbReference type="NCBI Taxonomy" id="157069"/>
    <lineage>
        <taxon>Eukaryota</taxon>
        <taxon>Metazoa</taxon>
        <taxon>Spiralia</taxon>
        <taxon>Lophotrochozoa</taxon>
        <taxon>Platyhelminthes</taxon>
        <taxon>Trematoda</taxon>
        <taxon>Digenea</taxon>
        <taxon>Strigeidida</taxon>
        <taxon>Schistosomatoidea</taxon>
        <taxon>Schistosomatidae</taxon>
        <taxon>Trichobilharzia</taxon>
    </lineage>
</organism>
<evidence type="ECO:0000313" key="13">
    <source>
        <dbReference type="WBParaSite" id="TREG1_88240.1"/>
    </source>
</evidence>
<dbReference type="Gene3D" id="2.60.40.60">
    <property type="entry name" value="Cadherins"/>
    <property type="match status" value="3"/>
</dbReference>
<dbReference type="WBParaSite" id="TREG1_88240.1">
    <property type="protein sequence ID" value="TREG1_88240.1"/>
    <property type="gene ID" value="TREG1_88240"/>
</dbReference>
<name>A0AA85KI40_TRIRE</name>
<evidence type="ECO:0000256" key="4">
    <source>
        <dbReference type="ARBA" id="ARBA00022837"/>
    </source>
</evidence>
<dbReference type="InterPro" id="IPR013164">
    <property type="entry name" value="Cadherin_N"/>
</dbReference>
<reference evidence="13" key="2">
    <citation type="submission" date="2023-11" db="UniProtKB">
        <authorList>
            <consortium name="WormBaseParasite"/>
        </authorList>
    </citation>
    <scope>IDENTIFICATION</scope>
</reference>